<evidence type="ECO:0000313" key="2">
    <source>
        <dbReference type="Proteomes" id="UP000665020"/>
    </source>
</evidence>
<dbReference type="KEGG" id="ifn:GM661_15025"/>
<dbReference type="AlphaFoldDB" id="A0A8A7KM69"/>
<dbReference type="Pfam" id="PF12669">
    <property type="entry name" value="FeoB_associated"/>
    <property type="match status" value="1"/>
</dbReference>
<name>A0A8A7KM69_9FIRM</name>
<gene>
    <name evidence="1" type="ORF">GM661_15025</name>
</gene>
<protein>
    <submittedName>
        <fullName evidence="1">FeoB-associated Cys-rich membrane protein</fullName>
    </submittedName>
</protein>
<dbReference type="Proteomes" id="UP000665020">
    <property type="component" value="Chromosome"/>
</dbReference>
<organism evidence="1 2">
    <name type="scientific">Iocasia fonsfrigidae</name>
    <dbReference type="NCBI Taxonomy" id="2682810"/>
    <lineage>
        <taxon>Bacteria</taxon>
        <taxon>Bacillati</taxon>
        <taxon>Bacillota</taxon>
        <taxon>Clostridia</taxon>
        <taxon>Halanaerobiales</taxon>
        <taxon>Halanaerobiaceae</taxon>
        <taxon>Iocasia</taxon>
    </lineage>
</organism>
<sequence>MMDILIVVGIVVFSIWYLWKSICKQSKGNCSCDGCDMNCSMKEMNIDID</sequence>
<keyword evidence="2" id="KW-1185">Reference proteome</keyword>
<reference evidence="1" key="1">
    <citation type="submission" date="2019-12" db="EMBL/GenBank/DDBJ databases">
        <authorList>
            <person name="zhang j."/>
            <person name="sun C.M."/>
        </authorList>
    </citation>
    <scope>NUCLEOTIDE SEQUENCE</scope>
    <source>
        <strain evidence="1">NS-1</strain>
    </source>
</reference>
<evidence type="ECO:0000313" key="1">
    <source>
        <dbReference type="EMBL" id="QTL99174.1"/>
    </source>
</evidence>
<accession>A0A8A7KM69</accession>
<proteinExistence type="predicted"/>
<dbReference type="EMBL" id="CP046640">
    <property type="protein sequence ID" value="QTL99174.1"/>
    <property type="molecule type" value="Genomic_DNA"/>
</dbReference>